<evidence type="ECO:0000313" key="2">
    <source>
        <dbReference type="EMBL" id="VDP49727.1"/>
    </source>
</evidence>
<dbReference type="Proteomes" id="UP000277204">
    <property type="component" value="Unassembled WGS sequence"/>
</dbReference>
<name>A0A183N6X5_9TREM</name>
<organism evidence="2 3">
    <name type="scientific">Schistosoma margrebowiei</name>
    <dbReference type="NCBI Taxonomy" id="48269"/>
    <lineage>
        <taxon>Eukaryota</taxon>
        <taxon>Metazoa</taxon>
        <taxon>Spiralia</taxon>
        <taxon>Lophotrochozoa</taxon>
        <taxon>Platyhelminthes</taxon>
        <taxon>Trematoda</taxon>
        <taxon>Digenea</taxon>
        <taxon>Strigeidida</taxon>
        <taxon>Schistosomatoidea</taxon>
        <taxon>Schistosomatidae</taxon>
        <taxon>Schistosoma</taxon>
    </lineage>
</organism>
<sequence>MSSISNKHTSSGRDADKTTSNDKNCSSFELPFMSAQPSTLLNGNTPCVNPSLSYLNGLNYWPQKSFPNTEVHSFPTNTNFLPYLDDQQKLQQLQMQLLLMERNGKEQQSVTKEHRIFGNKIEYLSGTNVNVPSHNILSGSQNMNFWNNLRMLPEMLAYANPMIKETQNTSSGLSIQDIQQLAFLKQIYNQLNTGQSGSFNVNSISQSNTLVTDVSGINIPGNYHPTTISSQDVTLTDLSSKTNQSIHFTNNDNSLIAGQIFNNFCHLQTENQKQRQNNIYFPDNISDTLKYSNPIPLNSTTSTNELYCSSGSVDPMILNTSVLASNNITSLNDKTSISSVNSLAYAQALMMIMNAMYGSYKTGQTSVPNDQTNGLNLPQSGLFNYNTNQQSINSPTVTSTPLDTEPKDSFNDVLAFLGQCLNSSTSYNDKI</sequence>
<gene>
    <name evidence="2" type="ORF">SMRZ_LOCUS24050</name>
</gene>
<dbReference type="STRING" id="48269.A0A183N6X5"/>
<feature type="region of interest" description="Disordered" evidence="1">
    <location>
        <begin position="1"/>
        <end position="22"/>
    </location>
</feature>
<evidence type="ECO:0000313" key="3">
    <source>
        <dbReference type="Proteomes" id="UP000277204"/>
    </source>
</evidence>
<protein>
    <submittedName>
        <fullName evidence="2">Uncharacterized protein</fullName>
    </submittedName>
</protein>
<dbReference type="AlphaFoldDB" id="A0A183N6X5"/>
<evidence type="ECO:0000256" key="1">
    <source>
        <dbReference type="SAM" id="MobiDB-lite"/>
    </source>
</evidence>
<feature type="compositionally biased region" description="Basic and acidic residues" evidence="1">
    <location>
        <begin position="11"/>
        <end position="20"/>
    </location>
</feature>
<reference evidence="2 3" key="1">
    <citation type="submission" date="2018-11" db="EMBL/GenBank/DDBJ databases">
        <authorList>
            <consortium name="Pathogen Informatics"/>
        </authorList>
    </citation>
    <scope>NUCLEOTIDE SEQUENCE [LARGE SCALE GENOMIC DNA]</scope>
    <source>
        <strain evidence="2 3">Zambia</strain>
    </source>
</reference>
<proteinExistence type="predicted"/>
<accession>A0A183N6X5</accession>
<dbReference type="EMBL" id="UZAI01020114">
    <property type="protein sequence ID" value="VDP49727.1"/>
    <property type="molecule type" value="Genomic_DNA"/>
</dbReference>
<keyword evidence="3" id="KW-1185">Reference proteome</keyword>